<dbReference type="Proteomes" id="UP000198854">
    <property type="component" value="Unassembled WGS sequence"/>
</dbReference>
<evidence type="ECO:0000256" key="1">
    <source>
        <dbReference type="SAM" id="MobiDB-lite"/>
    </source>
</evidence>
<feature type="compositionally biased region" description="Basic and acidic residues" evidence="1">
    <location>
        <begin position="1"/>
        <end position="16"/>
    </location>
</feature>
<reference evidence="2 3" key="1">
    <citation type="submission" date="2016-10" db="EMBL/GenBank/DDBJ databases">
        <authorList>
            <person name="de Groot N.N."/>
        </authorList>
    </citation>
    <scope>NUCLEOTIDE SEQUENCE [LARGE SCALE GENOMIC DNA]</scope>
    <source>
        <strain evidence="2 3">CGMCC 1.10228</strain>
    </source>
</reference>
<dbReference type="EMBL" id="FNDD01000008">
    <property type="protein sequence ID" value="SDH11178.1"/>
    <property type="molecule type" value="Genomic_DNA"/>
</dbReference>
<gene>
    <name evidence="2" type="ORF">SAMN04488136_108126</name>
</gene>
<accession>A0A1G7ZR69</accession>
<feature type="region of interest" description="Disordered" evidence="1">
    <location>
        <begin position="1"/>
        <end position="56"/>
    </location>
</feature>
<evidence type="ECO:0000313" key="3">
    <source>
        <dbReference type="Proteomes" id="UP000198854"/>
    </source>
</evidence>
<name>A0A1G7ZR69_9VIBR</name>
<evidence type="ECO:0000313" key="2">
    <source>
        <dbReference type="EMBL" id="SDH11178.1"/>
    </source>
</evidence>
<keyword evidence="3" id="KW-1185">Reference proteome</keyword>
<proteinExistence type="predicted"/>
<sequence>MLSDTIERVNRLREQAMSDPQFQRSAKEHEQALISQQKLNTEAKAAPSRRQKSKAKTLADIYQQAEFGHNPTGVSH</sequence>
<dbReference type="STRING" id="861298.SAMN04488136_108126"/>
<dbReference type="OrthoDB" id="5905252at2"/>
<protein>
    <submittedName>
        <fullName evidence="2">Uncharacterized protein</fullName>
    </submittedName>
</protein>
<dbReference type="RefSeq" id="WP_093272395.1">
    <property type="nucleotide sequence ID" value="NZ_FNDD01000008.1"/>
</dbReference>
<dbReference type="AlphaFoldDB" id="A0A1G7ZR69"/>
<organism evidence="2 3">
    <name type="scientific">Vibrio xiamenensis</name>
    <dbReference type="NCBI Taxonomy" id="861298"/>
    <lineage>
        <taxon>Bacteria</taxon>
        <taxon>Pseudomonadati</taxon>
        <taxon>Pseudomonadota</taxon>
        <taxon>Gammaproteobacteria</taxon>
        <taxon>Vibrionales</taxon>
        <taxon>Vibrionaceae</taxon>
        <taxon>Vibrio</taxon>
    </lineage>
</organism>